<dbReference type="SUPFAM" id="SSF56801">
    <property type="entry name" value="Acetyl-CoA synthetase-like"/>
    <property type="match status" value="3"/>
</dbReference>
<dbReference type="GO" id="GO:0072330">
    <property type="term" value="P:monocarboxylic acid biosynthetic process"/>
    <property type="evidence" value="ECO:0007669"/>
    <property type="project" value="UniProtKB-ARBA"/>
</dbReference>
<dbReference type="PANTHER" id="PTHR45527">
    <property type="entry name" value="NONRIBOSOMAL PEPTIDE SYNTHETASE"/>
    <property type="match status" value="1"/>
</dbReference>
<feature type="domain" description="Carrier" evidence="6">
    <location>
        <begin position="2666"/>
        <end position="2740"/>
    </location>
</feature>
<evidence type="ECO:0000256" key="2">
    <source>
        <dbReference type="ARBA" id="ARBA00006432"/>
    </source>
</evidence>
<dbReference type="Gene3D" id="3.30.559.10">
    <property type="entry name" value="Chloramphenicol acetyltransferase-like domain"/>
    <property type="match status" value="2"/>
</dbReference>
<dbReference type="CDD" id="cd19544">
    <property type="entry name" value="E-C_NRPS"/>
    <property type="match status" value="1"/>
</dbReference>
<dbReference type="InterPro" id="IPR045851">
    <property type="entry name" value="AMP-bd_C_sf"/>
</dbReference>
<keyword evidence="4" id="KW-0597">Phosphoprotein</keyword>
<dbReference type="FunFam" id="3.30.300.30:FF:000010">
    <property type="entry name" value="Enterobactin synthetase component F"/>
    <property type="match status" value="3"/>
</dbReference>
<dbReference type="InterPro" id="IPR029058">
    <property type="entry name" value="AB_hydrolase_fold"/>
</dbReference>
<dbReference type="SUPFAM" id="SSF47336">
    <property type="entry name" value="ACP-like"/>
    <property type="match status" value="3"/>
</dbReference>
<comment type="caution">
    <text evidence="7">The sequence shown here is derived from an EMBL/GenBank/DDBJ whole genome shotgun (WGS) entry which is preliminary data.</text>
</comment>
<dbReference type="SUPFAM" id="SSF53474">
    <property type="entry name" value="alpha/beta-Hydrolases"/>
    <property type="match status" value="1"/>
</dbReference>
<dbReference type="FunFam" id="3.40.50.980:FF:000002">
    <property type="entry name" value="Enterobactin synthetase component F"/>
    <property type="match status" value="1"/>
</dbReference>
<dbReference type="Gene3D" id="3.30.300.30">
    <property type="match status" value="3"/>
</dbReference>
<dbReference type="InterPro" id="IPR020802">
    <property type="entry name" value="TesA-like"/>
</dbReference>
<dbReference type="Gene3D" id="3.40.50.980">
    <property type="match status" value="4"/>
</dbReference>
<dbReference type="SUPFAM" id="SSF52777">
    <property type="entry name" value="CoA-dependent acyltransferases"/>
    <property type="match status" value="4"/>
</dbReference>
<dbReference type="PROSITE" id="PS50075">
    <property type="entry name" value="CARRIER"/>
    <property type="match status" value="3"/>
</dbReference>
<dbReference type="Gene3D" id="3.40.50.12780">
    <property type="entry name" value="N-terminal domain of ligase-like"/>
    <property type="match status" value="1"/>
</dbReference>
<dbReference type="Pfam" id="PF00550">
    <property type="entry name" value="PP-binding"/>
    <property type="match status" value="3"/>
</dbReference>
<dbReference type="CDD" id="cd17643">
    <property type="entry name" value="A_NRPS_Cytc1-like"/>
    <property type="match status" value="1"/>
</dbReference>
<dbReference type="Gene3D" id="2.30.38.10">
    <property type="entry name" value="Luciferase, Domain 3"/>
    <property type="match status" value="2"/>
</dbReference>
<dbReference type="GO" id="GO:0017000">
    <property type="term" value="P:antibiotic biosynthetic process"/>
    <property type="evidence" value="ECO:0007669"/>
    <property type="project" value="UniProtKB-ARBA"/>
</dbReference>
<proteinExistence type="inferred from homology"/>
<feature type="domain" description="Carrier" evidence="6">
    <location>
        <begin position="1580"/>
        <end position="1654"/>
    </location>
</feature>
<dbReference type="EMBL" id="VIGB01000003">
    <property type="protein sequence ID" value="TQF02732.1"/>
    <property type="molecule type" value="Genomic_DNA"/>
</dbReference>
<evidence type="ECO:0000259" key="6">
    <source>
        <dbReference type="PROSITE" id="PS50075"/>
    </source>
</evidence>
<dbReference type="GO" id="GO:0005829">
    <property type="term" value="C:cytosol"/>
    <property type="evidence" value="ECO:0007669"/>
    <property type="project" value="TreeGrafter"/>
</dbReference>
<dbReference type="Pfam" id="PF00668">
    <property type="entry name" value="Condensation"/>
    <property type="match status" value="2"/>
</dbReference>
<organism evidence="7 8">
    <name type="scientific">Kitasatospora acidiphila</name>
    <dbReference type="NCBI Taxonomy" id="2567942"/>
    <lineage>
        <taxon>Bacteria</taxon>
        <taxon>Bacillati</taxon>
        <taxon>Actinomycetota</taxon>
        <taxon>Actinomycetes</taxon>
        <taxon>Kitasatosporales</taxon>
        <taxon>Streptomycetaceae</taxon>
        <taxon>Kitasatospora</taxon>
    </lineage>
</organism>
<dbReference type="PROSITE" id="PS00012">
    <property type="entry name" value="PHOSPHOPANTETHEINE"/>
    <property type="match status" value="1"/>
</dbReference>
<dbReference type="GO" id="GO:0003824">
    <property type="term" value="F:catalytic activity"/>
    <property type="evidence" value="ECO:0007669"/>
    <property type="project" value="InterPro"/>
</dbReference>
<dbReference type="InterPro" id="IPR006162">
    <property type="entry name" value="Ppantetheine_attach_site"/>
</dbReference>
<feature type="domain" description="Carrier" evidence="6">
    <location>
        <begin position="515"/>
        <end position="590"/>
    </location>
</feature>
<dbReference type="NCBIfam" id="TIGR01733">
    <property type="entry name" value="AA-adenyl-dom"/>
    <property type="match status" value="3"/>
</dbReference>
<dbReference type="FunFam" id="3.40.50.980:FF:000001">
    <property type="entry name" value="Non-ribosomal peptide synthetase"/>
    <property type="match status" value="3"/>
</dbReference>
<dbReference type="Gene3D" id="3.30.559.30">
    <property type="entry name" value="Nonribosomal peptide synthetase, condensation domain"/>
    <property type="match status" value="2"/>
</dbReference>
<sequence length="3008" mass="316528">MERDGGRGGVVDLAGAVRGSGGLAPDAVAVVADGVEVSYGELDARANRLARLLIDRGVGPESVVAVCLERGVDLMVSLLAVVKAGGAYMPVDPGYPADRIAYMVQDAASVLAVASRATAGVLAGSVPVVVLDAPETREALAGLSGVGVVDAERRSPLLAAHPAYVIYTSGSTGRPKGVLVSHAGVAHQVAGHVRWFGVGAGSRVGQFASAGFDTFGWEWFMALLSGAALVVIPQDRRLGEALPVFLAEQKVTHVTLPPAVLATLDAESVDRGVLVVTAGEACPPEVMARWAEGRRMFNSYGPTETTVDATLWRCDPASSVVAIGTPVVNTRVYVLDEYLQPVPVGVAGELYVAGAGLARGYLGRAGLTGERFVANPFGAPGERFYRTGDRARWTAEGQLVFAGRTDDQVKIRGFRIEPGEIRSVVAGHPKVAQAAVVVREDTPGDKRLVAYVVPAVDGTGEELVSAVATFAAERLPQYMVPAAVVVLAALPVTVNGKLDRKVLPAPQYTTGTGRAPATVQEELLCQAFAQVLGLESVGVEDDFFALGGHSLLATRLVSRMRVLLGVELPLRAVFEAATPAGLAAWLGQATAGRAGVTPMARPDRVPLSFAQRRLWFLGQSEGPSATYNIPIALRLTGELDRGALAEALLDVIGRHEVLRTVYPVVGGEPFQRVLPAGEAGFELPVVAVGAAELDAAVAGAVAYAFDLSSEIPLRVTLFAVSEDDHALVMVVHHIAGDGWSTAPLARDLSVAYAARLEGRAPAFEPLPVQYADYALWQREVLGSEQDPDSVVSGQVAYWREALAGAPEELELPVDRQRPATASHRGESVELAVSAETHQRLAALARERGVTLFMLFQAALAVTLSRIGAGTDIPIGAAIAGRGDEALNELVGCFVNTLVMRTDLSGDPTFGEVLERVREASLGAFEHQDVPFEKLVEELAPARSLSRHPLHQVMLTVQNTASAALELPDLRPGALAMGALASKFDLDVIVGEAFDAQGVPAGLRGTLIAAADMFDAETVRRIAGWLVQVLDTVTAQPETRLSAVDVMGAAERRLVVEEWNRTGVEFGSGLVPGLFAAQVERVPDAVAVVADGVELSFAELDVRANRLARYLRLQGVGGESLVGLCLPRGVEMVIAVLGVWKAGAAYVPLDPEYPAERLAFMLRDSGASVLVGVEEVLDELPVGRGVRTIAVDEPLVVGALAAQPVTAPEVEVLPDQLAYVIYTSGSTGRPKGVAVTHGGLANYVRWAAGAYGMDGGGGAPLHSSLSFDLTVTSVVVPLVSGSAVVASAAGGAEGLAELLGGRGGFGLVKAVPGHLPLLAELVSDEQAAGSTRRLVVGGEALHGADVRAWLARVPGSVVVNEYGPTETVVGCCVFELTAGDEIGDTVSIGRPIANTRLYVLDGHLQPVPVGVAGELYIAGAQLARGYLGRAGLTSERFVASPFEVGGGRMYRSGDVVRWTADGRLEYLGRADEQVKVRGFRIELGEIEAVVAGHPQVAQAAVMAREDVPGDKRLVAYVVPDDEEAVGIAEAVRGYLGERLPEHMVPSAVVVLDALPVTVNGKVDRKALPAPDYTGLAGTGRAPATVQEEILCQAFAEVLGLDRVGVDDDFFVLGGHSLLAVALVENLRARGVSASVKALFQTPTPAGLAGAAGPVEVVVPPNLIPEGATEITPEMLPLVALTAAEIEHVVVAVEGGAANVADVYPLAPLQEGLLFHHLMADQGAEADVYMQPSVLGFDSRERLDAFLEALQWVIDRHDIYRTAFVWEGLAEPVQVVSRRVELPVREIVLDPQGPSPVEQLKAIGGSWMDLTRAPLMTVDIAAEPGGDRWLVLLRTHHMVQDHASQDVLLEELSAFLAGQGDALPAPLPFRDFVAQARLGVPREEHVRYFAELLGDVTETTAPFGVLDVHGDGTAVMRFQVPFDAEVVGRVREVARRQGVSPATVFHLAWARVLAAATGRDDVVFGTVLFGRMNAGAGSDRVPGLFMNTLPVRVRVDGQSAGEALAGMRGQLAELLVHEHAPLSLAQQASGVAGGSPLFTSLFNYRHSETAVRSSGPRLEGVGLLTVSDRTNYPVTMSVDDNGSGFFLTADAVAPADPEQICTLLQAAVTNLTAALEEAPQSRFAAVDVLGADERRLVVEEWNDTARPLVDATLPGLFAAQVARTPDAVALVFEGVEVSYGELDARANRLARLLVGRGVGPESVVAVLMERGVELVVALLAVVKAGGAYLPVDPAYPDDRIGYTLGDAGARLVLTCAELAGRLGGFGVEVVALDEPSVVGELAALDGGAVECVVSPGHPAYVIYTSGSTGRPKGVVVTHGSVTGLFAQAGPLFGGFGADDVWSCFHSFAFDFSVWELWGALLHGGRVVVVPHGVSRSPQEFLALIEREGVTVLSQTPSAFYQLAAVEEQRPGAVASLRVVVFGGEALDPARLDGWWGRHGDGGPRLVNMYGITETTVHVTFRELVSGEVGSGSVIGRGIPGLGVYVLDDFLRPVPVGVAGEMYVAGGQLARGYLGRPGLSAERFVASPFGAPGGRLYRTGDRAKWSRDGELVFAGRADDQVKIRGFRIEPGEVQAILAAHPGLEQTVVLVREDVPGDKRLVAYVVADGDSAELTSSVRGFVAGRLPQYMVPSAVVVLEELPLTVNGKLDRKALPAPEYAVSAKAPQGAGSGSAFEQTVCEAFAKVLGLESVGVDDDFFTLGGHSLLAVSLVEQLRSRGVSVSVRDLITNPTVTGLLSTLSLSSVKDALGGMLSIRPDGSKPPFFLVHPGSGLSWCYLPLARYIPQEYPLYGLQADGLDGTSELAPSAVEMAATYIAQMRSVQPNGPYHLVGWSFGGTLAHEIAVQLQAAGEQVAALVILDTFPAEQDADPAAVGEASRNPGEADRSDDPAGSSPPDENDAVAQRLQQLRADVGHVLGGVSDEELIRIMHVFDNNVRLQAEHRPGRFDGDALVMVAAESRATDVQWAQRWQPYVSGEMTEVHLPCTHADVVRPDMLGQVWEAVAGWLSPGRS</sequence>
<name>A0A540W157_9ACTN</name>
<dbReference type="InterPro" id="IPR001242">
    <property type="entry name" value="Condensation_dom"/>
</dbReference>
<gene>
    <name evidence="7" type="ORF">E6W39_11280</name>
</gene>
<dbReference type="InterPro" id="IPR023213">
    <property type="entry name" value="CAT-like_dom_sf"/>
</dbReference>
<dbReference type="InterPro" id="IPR000873">
    <property type="entry name" value="AMP-dep_synth/lig_dom"/>
</dbReference>
<dbReference type="Proteomes" id="UP000319103">
    <property type="component" value="Unassembled WGS sequence"/>
</dbReference>
<dbReference type="GO" id="GO:0031177">
    <property type="term" value="F:phosphopantetheine binding"/>
    <property type="evidence" value="ECO:0007669"/>
    <property type="project" value="InterPro"/>
</dbReference>
<dbReference type="Pfam" id="PF00501">
    <property type="entry name" value="AMP-binding"/>
    <property type="match status" value="3"/>
</dbReference>
<dbReference type="GO" id="GO:0008610">
    <property type="term" value="P:lipid biosynthetic process"/>
    <property type="evidence" value="ECO:0007669"/>
    <property type="project" value="UniProtKB-ARBA"/>
</dbReference>
<accession>A0A540W157</accession>
<evidence type="ECO:0000256" key="3">
    <source>
        <dbReference type="ARBA" id="ARBA00022450"/>
    </source>
</evidence>
<dbReference type="FunFam" id="1.10.1200.10:FF:000016">
    <property type="entry name" value="Non-ribosomal peptide synthase"/>
    <property type="match status" value="1"/>
</dbReference>
<dbReference type="Gene3D" id="3.40.50.1820">
    <property type="entry name" value="alpha/beta hydrolase"/>
    <property type="match status" value="1"/>
</dbReference>
<feature type="region of interest" description="Disordered" evidence="5">
    <location>
        <begin position="2865"/>
        <end position="2896"/>
    </location>
</feature>
<dbReference type="FunFam" id="3.40.50.12780:FF:000012">
    <property type="entry name" value="Non-ribosomal peptide synthetase"/>
    <property type="match status" value="3"/>
</dbReference>
<dbReference type="InterPro" id="IPR042099">
    <property type="entry name" value="ANL_N_sf"/>
</dbReference>
<dbReference type="OrthoDB" id="3859428at2"/>
<evidence type="ECO:0000256" key="1">
    <source>
        <dbReference type="ARBA" id="ARBA00001957"/>
    </source>
</evidence>
<dbReference type="Pfam" id="PF00975">
    <property type="entry name" value="Thioesterase"/>
    <property type="match status" value="1"/>
</dbReference>
<dbReference type="FunFam" id="2.30.38.10:FF:000001">
    <property type="entry name" value="Non-ribosomal peptide synthetase PvdI"/>
    <property type="match status" value="2"/>
</dbReference>
<dbReference type="InterPro" id="IPR009081">
    <property type="entry name" value="PP-bd_ACP"/>
</dbReference>
<keyword evidence="8" id="KW-1185">Reference proteome</keyword>
<dbReference type="GO" id="GO:0044550">
    <property type="term" value="P:secondary metabolite biosynthetic process"/>
    <property type="evidence" value="ECO:0007669"/>
    <property type="project" value="UniProtKB-ARBA"/>
</dbReference>
<evidence type="ECO:0000256" key="4">
    <source>
        <dbReference type="ARBA" id="ARBA00022553"/>
    </source>
</evidence>
<dbReference type="SMART" id="SM00824">
    <property type="entry name" value="PKS_TE"/>
    <property type="match status" value="1"/>
</dbReference>
<dbReference type="PANTHER" id="PTHR45527:SF1">
    <property type="entry name" value="FATTY ACID SYNTHASE"/>
    <property type="match status" value="1"/>
</dbReference>
<keyword evidence="3" id="KW-0596">Phosphopantetheine</keyword>
<dbReference type="Gene3D" id="1.10.1200.10">
    <property type="entry name" value="ACP-like"/>
    <property type="match status" value="2"/>
</dbReference>
<dbReference type="SMART" id="SM00823">
    <property type="entry name" value="PKS_PP"/>
    <property type="match status" value="3"/>
</dbReference>
<dbReference type="InterPro" id="IPR010071">
    <property type="entry name" value="AA_adenyl_dom"/>
</dbReference>
<comment type="similarity">
    <text evidence="2">Belongs to the ATP-dependent AMP-binding enzyme family.</text>
</comment>
<dbReference type="GO" id="GO:0043041">
    <property type="term" value="P:amino acid activation for nonribosomal peptide biosynthetic process"/>
    <property type="evidence" value="ECO:0007669"/>
    <property type="project" value="TreeGrafter"/>
</dbReference>
<comment type="cofactor">
    <cofactor evidence="1">
        <name>pantetheine 4'-phosphate</name>
        <dbReference type="ChEBI" id="CHEBI:47942"/>
    </cofactor>
</comment>
<evidence type="ECO:0000256" key="5">
    <source>
        <dbReference type="SAM" id="MobiDB-lite"/>
    </source>
</evidence>
<dbReference type="NCBIfam" id="NF003417">
    <property type="entry name" value="PRK04813.1"/>
    <property type="match status" value="3"/>
</dbReference>
<dbReference type="Pfam" id="PF13193">
    <property type="entry name" value="AMP-binding_C"/>
    <property type="match status" value="3"/>
</dbReference>
<dbReference type="InterPro" id="IPR036736">
    <property type="entry name" value="ACP-like_sf"/>
</dbReference>
<dbReference type="CDD" id="cd05930">
    <property type="entry name" value="A_NRPS"/>
    <property type="match status" value="1"/>
</dbReference>
<protein>
    <submittedName>
        <fullName evidence="7">Amino acid adenylation domain-containing protein</fullName>
    </submittedName>
</protein>
<evidence type="ECO:0000313" key="7">
    <source>
        <dbReference type="EMBL" id="TQF02732.1"/>
    </source>
</evidence>
<dbReference type="PROSITE" id="PS00455">
    <property type="entry name" value="AMP_BINDING"/>
    <property type="match status" value="3"/>
</dbReference>
<dbReference type="CDD" id="cd19540">
    <property type="entry name" value="LCL_NRPS-like"/>
    <property type="match status" value="1"/>
</dbReference>
<dbReference type="InterPro" id="IPR020845">
    <property type="entry name" value="AMP-binding_CS"/>
</dbReference>
<reference evidence="7 8" key="1">
    <citation type="submission" date="2019-06" db="EMBL/GenBank/DDBJ databases">
        <title>Description of Kitasatospora acidophila sp. nov. isolated from pine grove soil, and reclassification of Streptomyces novaecaesareae to Kitasatospora novaeceasareae comb. nov.</title>
        <authorList>
            <person name="Kim M.J."/>
        </authorList>
    </citation>
    <scope>NUCLEOTIDE SEQUENCE [LARGE SCALE GENOMIC DNA]</scope>
    <source>
        <strain evidence="7 8">MMS16-CNU292</strain>
    </source>
</reference>
<dbReference type="FunFam" id="1.10.1200.10:FF:000005">
    <property type="entry name" value="Nonribosomal peptide synthetase 1"/>
    <property type="match status" value="2"/>
</dbReference>
<dbReference type="InterPro" id="IPR020806">
    <property type="entry name" value="PKS_PP-bd"/>
</dbReference>
<dbReference type="InterPro" id="IPR025110">
    <property type="entry name" value="AMP-bd_C"/>
</dbReference>
<evidence type="ECO:0000313" key="8">
    <source>
        <dbReference type="Proteomes" id="UP000319103"/>
    </source>
</evidence>
<dbReference type="InterPro" id="IPR001031">
    <property type="entry name" value="Thioesterase"/>
</dbReference>